<dbReference type="Proteomes" id="UP000286415">
    <property type="component" value="Unassembled WGS sequence"/>
</dbReference>
<protein>
    <submittedName>
        <fullName evidence="1">Uncharacterized protein</fullName>
    </submittedName>
</protein>
<reference evidence="1 2" key="1">
    <citation type="journal article" date="2018" name="Biotechnol. Adv.">
        <title>Improved genomic resources and new bioinformatic workflow for the carcinogenic parasite Clonorchis sinensis: Biotechnological implications.</title>
        <authorList>
            <person name="Wang D."/>
            <person name="Korhonen P.K."/>
            <person name="Gasser R.B."/>
            <person name="Young N.D."/>
        </authorList>
    </citation>
    <scope>NUCLEOTIDE SEQUENCE [LARGE SCALE GENOMIC DNA]</scope>
    <source>
        <strain evidence="1">Cs-k2</strain>
    </source>
</reference>
<reference evidence="1 2" key="2">
    <citation type="journal article" date="2021" name="Genomics">
        <title>High-quality reference genome for Clonorchis sinensis.</title>
        <authorList>
            <person name="Young N.D."/>
            <person name="Stroehlein A.J."/>
            <person name="Kinkar L."/>
            <person name="Wang T."/>
            <person name="Sohn W.M."/>
            <person name="Chang B.C.H."/>
            <person name="Kaur P."/>
            <person name="Weisz D."/>
            <person name="Dudchenko O."/>
            <person name="Aiden E.L."/>
            <person name="Korhonen P.K."/>
            <person name="Gasser R.B."/>
        </authorList>
    </citation>
    <scope>NUCLEOTIDE SEQUENCE [LARGE SCALE GENOMIC DNA]</scope>
    <source>
        <strain evidence="1">Cs-k2</strain>
    </source>
</reference>
<sequence length="109" mass="12104">MEFHSQSTLMSRLQPTCPVRQTNQRSNIISRRVLFAIQPCYQCDGTSPVMAENIRKPCSIAALVSPLGSVEARHRKGVTSERLLGLAPRHPSQFENASGNLIHSFNESI</sequence>
<name>A0A3R7F2S8_CLOSI</name>
<comment type="caution">
    <text evidence="1">The sequence shown here is derived from an EMBL/GenBank/DDBJ whole genome shotgun (WGS) entry which is preliminary data.</text>
</comment>
<proteinExistence type="predicted"/>
<accession>A0A3R7F2S8</accession>
<keyword evidence="2" id="KW-1185">Reference proteome</keyword>
<evidence type="ECO:0000313" key="1">
    <source>
        <dbReference type="EMBL" id="KAG5452609.1"/>
    </source>
</evidence>
<evidence type="ECO:0000313" key="2">
    <source>
        <dbReference type="Proteomes" id="UP000286415"/>
    </source>
</evidence>
<gene>
    <name evidence="1" type="ORF">CSKR_100449</name>
</gene>
<organism evidence="1 2">
    <name type="scientific">Clonorchis sinensis</name>
    <name type="common">Chinese liver fluke</name>
    <dbReference type="NCBI Taxonomy" id="79923"/>
    <lineage>
        <taxon>Eukaryota</taxon>
        <taxon>Metazoa</taxon>
        <taxon>Spiralia</taxon>
        <taxon>Lophotrochozoa</taxon>
        <taxon>Platyhelminthes</taxon>
        <taxon>Trematoda</taxon>
        <taxon>Digenea</taxon>
        <taxon>Opisthorchiida</taxon>
        <taxon>Opisthorchiata</taxon>
        <taxon>Opisthorchiidae</taxon>
        <taxon>Clonorchis</taxon>
    </lineage>
</organism>
<dbReference type="EMBL" id="NIRI02000042">
    <property type="protein sequence ID" value="KAG5452609.1"/>
    <property type="molecule type" value="Genomic_DNA"/>
</dbReference>
<dbReference type="InParanoid" id="A0A3R7F2S8"/>
<dbReference type="AlphaFoldDB" id="A0A3R7F2S8"/>